<feature type="non-terminal residue" evidence="1">
    <location>
        <position position="1"/>
    </location>
</feature>
<gene>
    <name evidence="1" type="ORF">STIAU_1256</name>
</gene>
<reference evidence="1 2" key="1">
    <citation type="submission" date="2006-04" db="EMBL/GenBank/DDBJ databases">
        <authorList>
            <person name="Nierman W.C."/>
        </authorList>
    </citation>
    <scope>NUCLEOTIDE SEQUENCE [LARGE SCALE GENOMIC DNA]</scope>
    <source>
        <strain evidence="1 2">DW4/3-1</strain>
    </source>
</reference>
<sequence length="126" mass="13915">PASPTRRQALAQHLIHERGCLRLVGFALHVQRGGLESLGVGHHPVDVLSQGQPLHAEGDVLHSLHNLDGSALEDTPVAHDNHHDFLSFRCRRQQPDSMMGRPASRSVGNRYASTRLAPSRAMVVRW</sequence>
<protein>
    <submittedName>
        <fullName evidence="1">Uncharacterized protein</fullName>
    </submittedName>
</protein>
<evidence type="ECO:0000313" key="2">
    <source>
        <dbReference type="Proteomes" id="UP000032702"/>
    </source>
</evidence>
<comment type="caution">
    <text evidence="1">The sequence shown here is derived from an EMBL/GenBank/DDBJ whole genome shotgun (WGS) entry which is preliminary data.</text>
</comment>
<dbReference type="AlphaFoldDB" id="Q08SY3"/>
<organism evidence="1 2">
    <name type="scientific">Stigmatella aurantiaca (strain DW4/3-1)</name>
    <dbReference type="NCBI Taxonomy" id="378806"/>
    <lineage>
        <taxon>Bacteria</taxon>
        <taxon>Pseudomonadati</taxon>
        <taxon>Myxococcota</taxon>
        <taxon>Myxococcia</taxon>
        <taxon>Myxococcales</taxon>
        <taxon>Cystobacterineae</taxon>
        <taxon>Archangiaceae</taxon>
        <taxon>Stigmatella</taxon>
    </lineage>
</organism>
<name>Q08SY3_STIAD</name>
<dbReference type="Proteomes" id="UP000032702">
    <property type="component" value="Unassembled WGS sequence"/>
</dbReference>
<proteinExistence type="predicted"/>
<accession>Q08SY3</accession>
<evidence type="ECO:0000313" key="1">
    <source>
        <dbReference type="EMBL" id="EAU63586.1"/>
    </source>
</evidence>
<dbReference type="EMBL" id="AAMD01000156">
    <property type="protein sequence ID" value="EAU63586.1"/>
    <property type="molecule type" value="Genomic_DNA"/>
</dbReference>